<dbReference type="SFLD" id="SFLDG01065">
    <property type="entry name" value="anaerobic_coproporphyrinogen-I"/>
    <property type="match status" value="1"/>
</dbReference>
<keyword evidence="3" id="KW-0949">S-adenosyl-L-methionine</keyword>
<dbReference type="NCBIfam" id="TIGR00539">
    <property type="entry name" value="hemN_rel"/>
    <property type="match status" value="1"/>
</dbReference>
<feature type="domain" description="Radical SAM core" evidence="4">
    <location>
        <begin position="19"/>
        <end position="269"/>
    </location>
</feature>
<comment type="similarity">
    <text evidence="1">Belongs to the anaerobic coproporphyrinogen-III oxidase family. HemW subfamily.</text>
</comment>
<dbReference type="EMBL" id="JAMOIL010000031">
    <property type="protein sequence ID" value="MCM0622241.1"/>
    <property type="molecule type" value="Genomic_DNA"/>
</dbReference>
<dbReference type="SFLD" id="SFLDF00562">
    <property type="entry name" value="HemN-like__clustered_with_heat"/>
    <property type="match status" value="1"/>
</dbReference>
<keyword evidence="3" id="KW-0143">Chaperone</keyword>
<dbReference type="InterPro" id="IPR004559">
    <property type="entry name" value="HemW-like"/>
</dbReference>
<reference evidence="5" key="1">
    <citation type="submission" date="2022-05" db="EMBL/GenBank/DDBJ databases">
        <authorList>
            <person name="Tuo L."/>
        </authorList>
    </citation>
    <scope>NUCLEOTIDE SEQUENCE</scope>
    <source>
        <strain evidence="5">BSK12Z-4</strain>
    </source>
</reference>
<name>A0A9X2DAA7_9ACTN</name>
<dbReference type="Proteomes" id="UP001139485">
    <property type="component" value="Unassembled WGS sequence"/>
</dbReference>
<proteinExistence type="inferred from homology"/>
<dbReference type="PANTHER" id="PTHR13932:SF5">
    <property type="entry name" value="RADICAL S-ADENOSYL METHIONINE DOMAIN-CONTAINING PROTEIN 1, MITOCHONDRIAL"/>
    <property type="match status" value="1"/>
</dbReference>
<dbReference type="CDD" id="cd01335">
    <property type="entry name" value="Radical_SAM"/>
    <property type="match status" value="1"/>
</dbReference>
<sequence>PDGEQAPDDGALPASALDGLGSRPFGLYVHVPFCTVRCGYCDFNTYTSAELGVGPDGRGTPGASRDTYAQAAVAEVRRARQVLGDVDLPVDTIFFGGGTPTLLSPDDLGSVIDAARQEFGLAPDVEVTTESNPDSVDAAALARLAEVGVNRVSFGMQSQVSHVLTVLDRTHDPRRVPDVVRWAREGGIEQVSLDLIYGTPGESLADWETSVEAALACEPDHVSAYSLIVEDGTALARRVRRGELPMPDEDDLADKYAAADSRLVEAGLSWYEVSNWSTSEETRCRHNVLYWTGADWWGVGPGAHSHVGGTRWWNVKHPVAYAQRLGSGLSPALAREVLSAEDRRVERVLLELRLREGMPLPVLDDGGRAAVPGLVARGLLEVDPGADRVRITDGARLVADAVVRDLLP</sequence>
<dbReference type="GO" id="GO:0005737">
    <property type="term" value="C:cytoplasm"/>
    <property type="evidence" value="ECO:0007669"/>
    <property type="project" value="UniProtKB-SubCell"/>
</dbReference>
<evidence type="ECO:0000313" key="5">
    <source>
        <dbReference type="EMBL" id="MCM0622241.1"/>
    </source>
</evidence>
<dbReference type="SFLD" id="SFLDS00029">
    <property type="entry name" value="Radical_SAM"/>
    <property type="match status" value="1"/>
</dbReference>
<dbReference type="SMART" id="SM00729">
    <property type="entry name" value="Elp3"/>
    <property type="match status" value="1"/>
</dbReference>
<organism evidence="5 6">
    <name type="scientific">Nocardioides bruguierae</name>
    <dbReference type="NCBI Taxonomy" id="2945102"/>
    <lineage>
        <taxon>Bacteria</taxon>
        <taxon>Bacillati</taxon>
        <taxon>Actinomycetota</taxon>
        <taxon>Actinomycetes</taxon>
        <taxon>Propionibacteriales</taxon>
        <taxon>Nocardioidaceae</taxon>
        <taxon>Nocardioides</taxon>
    </lineage>
</organism>
<protein>
    <recommendedName>
        <fullName evidence="2 3">Heme chaperone HemW</fullName>
    </recommendedName>
</protein>
<keyword evidence="3" id="KW-0349">Heme</keyword>
<keyword evidence="3" id="KW-0963">Cytoplasm</keyword>
<dbReference type="InterPro" id="IPR058240">
    <property type="entry name" value="rSAM_sf"/>
</dbReference>
<evidence type="ECO:0000256" key="3">
    <source>
        <dbReference type="RuleBase" id="RU364116"/>
    </source>
</evidence>
<dbReference type="Gene3D" id="3.30.750.200">
    <property type="match status" value="1"/>
</dbReference>
<feature type="non-terminal residue" evidence="5">
    <location>
        <position position="1"/>
    </location>
</feature>
<dbReference type="GO" id="GO:0046872">
    <property type="term" value="F:metal ion binding"/>
    <property type="evidence" value="ECO:0007669"/>
    <property type="project" value="UniProtKB-UniRule"/>
</dbReference>
<keyword evidence="3" id="KW-0411">Iron-sulfur</keyword>
<evidence type="ECO:0000259" key="4">
    <source>
        <dbReference type="PROSITE" id="PS51918"/>
    </source>
</evidence>
<evidence type="ECO:0000313" key="6">
    <source>
        <dbReference type="Proteomes" id="UP001139485"/>
    </source>
</evidence>
<evidence type="ECO:0000256" key="1">
    <source>
        <dbReference type="ARBA" id="ARBA00006100"/>
    </source>
</evidence>
<dbReference type="PANTHER" id="PTHR13932">
    <property type="entry name" value="COPROPORPHYRINIGEN III OXIDASE"/>
    <property type="match status" value="1"/>
</dbReference>
<dbReference type="RefSeq" id="WP_250828489.1">
    <property type="nucleotide sequence ID" value="NZ_JAMOIL010000031.1"/>
</dbReference>
<dbReference type="AlphaFoldDB" id="A0A9X2DAA7"/>
<gene>
    <name evidence="5" type="primary">hemW</name>
    <name evidence="5" type="ORF">M8330_18260</name>
</gene>
<dbReference type="SUPFAM" id="SSF102114">
    <property type="entry name" value="Radical SAM enzymes"/>
    <property type="match status" value="1"/>
</dbReference>
<comment type="function">
    <text evidence="3">Probably acts as a heme chaperone, transferring heme to an unknown acceptor. Binds one molecule of heme per monomer, possibly covalently. Binds 1 [4Fe-4S] cluster. The cluster is coordinated with 3 cysteines and an exchangeable S-adenosyl-L-methionine.</text>
</comment>
<dbReference type="GO" id="GO:0051539">
    <property type="term" value="F:4 iron, 4 sulfur cluster binding"/>
    <property type="evidence" value="ECO:0007669"/>
    <property type="project" value="UniProtKB-UniRule"/>
</dbReference>
<dbReference type="InterPro" id="IPR006638">
    <property type="entry name" value="Elp3/MiaA/NifB-like_rSAM"/>
</dbReference>
<keyword evidence="3" id="KW-0479">Metal-binding</keyword>
<keyword evidence="6" id="KW-1185">Reference proteome</keyword>
<dbReference type="InterPro" id="IPR007197">
    <property type="entry name" value="rSAM"/>
</dbReference>
<dbReference type="SFLD" id="SFLDG01082">
    <property type="entry name" value="B12-binding_domain_containing"/>
    <property type="match status" value="1"/>
</dbReference>
<comment type="subcellular location">
    <subcellularLocation>
        <location evidence="3">Cytoplasm</location>
    </subcellularLocation>
</comment>
<accession>A0A9X2DAA7</accession>
<dbReference type="GO" id="GO:0004109">
    <property type="term" value="F:coproporphyrinogen oxidase activity"/>
    <property type="evidence" value="ECO:0007669"/>
    <property type="project" value="InterPro"/>
</dbReference>
<dbReference type="PROSITE" id="PS51918">
    <property type="entry name" value="RADICAL_SAM"/>
    <property type="match status" value="1"/>
</dbReference>
<keyword evidence="3" id="KW-0004">4Fe-4S</keyword>
<dbReference type="GO" id="GO:0006779">
    <property type="term" value="P:porphyrin-containing compound biosynthetic process"/>
    <property type="evidence" value="ECO:0007669"/>
    <property type="project" value="InterPro"/>
</dbReference>
<dbReference type="InterPro" id="IPR034505">
    <property type="entry name" value="Coproporphyrinogen-III_oxidase"/>
</dbReference>
<keyword evidence="3" id="KW-0408">Iron</keyword>
<comment type="caution">
    <text evidence="5">The sequence shown here is derived from an EMBL/GenBank/DDBJ whole genome shotgun (WGS) entry which is preliminary data.</text>
</comment>
<evidence type="ECO:0000256" key="2">
    <source>
        <dbReference type="ARBA" id="ARBA00017228"/>
    </source>
</evidence>
<dbReference type="Pfam" id="PF04055">
    <property type="entry name" value="Radical_SAM"/>
    <property type="match status" value="1"/>
</dbReference>